<evidence type="ECO:0000256" key="2">
    <source>
        <dbReference type="ARBA" id="ARBA00022833"/>
    </source>
</evidence>
<dbReference type="InterPro" id="IPR016192">
    <property type="entry name" value="APOBEC/CMP_deaminase_Zn-bd"/>
</dbReference>
<sequence>MLAQNRAEHLAFLLKKPGFELAFVEHEGSVYFAHYKESSVAPSSAVVKLLQGLFDQFIDHSFFILRNRIYTTASLTEMCRGMIKVVAKRATAGIIPVDHKLDGPWQFREIGPADMELWNSMYRVDSKLAESQKLNKGLLSSSQYLSELRETALSLARQVPRGDVLHDYDRDIAAVLVDAEGAILSYGVNSNSKNKTLHAEVNLLQNLYRQSSVKIPANAVLYSTHKPCKMCAGMIYHWCEDPASLRVYYSVEEKGSLSRETILDKLSLNKPFPAQ</sequence>
<dbReference type="PROSITE" id="PS00903">
    <property type="entry name" value="CYT_DCMP_DEAMINASES_1"/>
    <property type="match status" value="1"/>
</dbReference>
<dbReference type="Pfam" id="PF14439">
    <property type="entry name" value="Bd3614-deam"/>
    <property type="match status" value="1"/>
</dbReference>
<evidence type="ECO:0000256" key="1">
    <source>
        <dbReference type="ARBA" id="ARBA00022723"/>
    </source>
</evidence>
<proteinExistence type="predicted"/>
<dbReference type="PROSITE" id="PS51747">
    <property type="entry name" value="CYT_DCMP_DEAMINASES_2"/>
    <property type="match status" value="1"/>
</dbReference>
<feature type="domain" description="CMP/dCMP-type deaminase" evidence="3">
    <location>
        <begin position="143"/>
        <end position="260"/>
    </location>
</feature>
<evidence type="ECO:0000313" key="4">
    <source>
        <dbReference type="EMBL" id="KYG70909.1"/>
    </source>
</evidence>
<dbReference type="InterPro" id="IPR002125">
    <property type="entry name" value="CMP_dCMP_dom"/>
</dbReference>
<organism evidence="4 5">
    <name type="scientific">Bdellovibrio bacteriovorus</name>
    <dbReference type="NCBI Taxonomy" id="959"/>
    <lineage>
        <taxon>Bacteria</taxon>
        <taxon>Pseudomonadati</taxon>
        <taxon>Bdellovibrionota</taxon>
        <taxon>Bdellovibrionia</taxon>
        <taxon>Bdellovibrionales</taxon>
        <taxon>Pseudobdellovibrionaceae</taxon>
        <taxon>Bdellovibrio</taxon>
    </lineage>
</organism>
<reference evidence="4 5" key="1">
    <citation type="submission" date="2016-03" db="EMBL/GenBank/DDBJ databases">
        <authorList>
            <person name="Ploux O."/>
        </authorList>
    </citation>
    <scope>NUCLEOTIDE SEQUENCE [LARGE SCALE GENOMIC DNA]</scope>
    <source>
        <strain evidence="4 5">BER2</strain>
    </source>
</reference>
<dbReference type="SUPFAM" id="SSF53927">
    <property type="entry name" value="Cytidine deaminase-like"/>
    <property type="match status" value="1"/>
</dbReference>
<dbReference type="GO" id="GO:0016787">
    <property type="term" value="F:hydrolase activity"/>
    <property type="evidence" value="ECO:0007669"/>
    <property type="project" value="InterPro"/>
</dbReference>
<dbReference type="Proteomes" id="UP000075391">
    <property type="component" value="Unassembled WGS sequence"/>
</dbReference>
<evidence type="ECO:0000313" key="5">
    <source>
        <dbReference type="Proteomes" id="UP000075391"/>
    </source>
</evidence>
<dbReference type="EMBL" id="LUKF01000001">
    <property type="protein sequence ID" value="KYG70909.1"/>
    <property type="molecule type" value="Genomic_DNA"/>
</dbReference>
<keyword evidence="2" id="KW-0862">Zinc</keyword>
<dbReference type="GO" id="GO:0008270">
    <property type="term" value="F:zinc ion binding"/>
    <property type="evidence" value="ECO:0007669"/>
    <property type="project" value="InterPro"/>
</dbReference>
<dbReference type="OrthoDB" id="5291463at2"/>
<accession>A0A150WWW1</accession>
<dbReference type="InterPro" id="IPR016193">
    <property type="entry name" value="Cytidine_deaminase-like"/>
</dbReference>
<protein>
    <recommendedName>
        <fullName evidence="3">CMP/dCMP-type deaminase domain-containing protein</fullName>
    </recommendedName>
</protein>
<dbReference type="Gene3D" id="3.40.140.10">
    <property type="entry name" value="Cytidine Deaminase, domain 2"/>
    <property type="match status" value="1"/>
</dbReference>
<comment type="caution">
    <text evidence="4">The sequence shown here is derived from an EMBL/GenBank/DDBJ whole genome shotgun (WGS) entry which is preliminary data.</text>
</comment>
<evidence type="ECO:0000259" key="3">
    <source>
        <dbReference type="PROSITE" id="PS51747"/>
    </source>
</evidence>
<dbReference type="AlphaFoldDB" id="A0A150WWW1"/>
<gene>
    <name evidence="4" type="ORF">AZI85_01185</name>
</gene>
<keyword evidence="1" id="KW-0479">Metal-binding</keyword>
<dbReference type="InterPro" id="IPR025853">
    <property type="entry name" value="NH3ase_Bd3614-like"/>
</dbReference>
<name>A0A150WWW1_BDEBC</name>